<proteinExistence type="predicted"/>
<dbReference type="PANTHER" id="PTHR33281:SF21">
    <property type="entry name" value="MEMBRANE PROTEIN"/>
    <property type="match status" value="1"/>
</dbReference>
<feature type="transmembrane region" description="Helical" evidence="8">
    <location>
        <begin position="21"/>
        <end position="46"/>
    </location>
</feature>
<comment type="caution">
    <text evidence="9">The sequence shown here is derived from an EMBL/GenBank/DDBJ whole genome shotgun (WGS) entry which is preliminary data.</text>
</comment>
<evidence type="ECO:0000256" key="1">
    <source>
        <dbReference type="ARBA" id="ARBA00004141"/>
    </source>
</evidence>
<feature type="transmembrane region" description="Helical" evidence="8">
    <location>
        <begin position="52"/>
        <end position="70"/>
    </location>
</feature>
<evidence type="ECO:0000256" key="3">
    <source>
        <dbReference type="ARBA" id="ARBA00022692"/>
    </source>
</evidence>
<evidence type="ECO:0000256" key="8">
    <source>
        <dbReference type="SAM" id="Phobius"/>
    </source>
</evidence>
<dbReference type="Proteomes" id="UP000237144">
    <property type="component" value="Unassembled WGS sequence"/>
</dbReference>
<reference evidence="9 10" key="1">
    <citation type="journal article" date="2018" name="Front. Microbiol.">
        <title>Prospects for Fungal Bioremediation of Acidic Radioactive Waste Sites: Characterization and Genome Sequence of Rhodotorula taiwanensis MD1149.</title>
        <authorList>
            <person name="Tkavc R."/>
            <person name="Matrosova V.Y."/>
            <person name="Grichenko O.E."/>
            <person name="Gostincar C."/>
            <person name="Volpe R.P."/>
            <person name="Klimenkova P."/>
            <person name="Gaidamakova E.K."/>
            <person name="Zhou C.E."/>
            <person name="Stewart B.J."/>
            <person name="Lyman M.G."/>
            <person name="Malfatti S.A."/>
            <person name="Rubinfeld B."/>
            <person name="Courtot M."/>
            <person name="Singh J."/>
            <person name="Dalgard C.L."/>
            <person name="Hamilton T."/>
            <person name="Frey K.G."/>
            <person name="Gunde-Cimerman N."/>
            <person name="Dugan L."/>
            <person name="Daly M.J."/>
        </authorList>
    </citation>
    <scope>NUCLEOTIDE SEQUENCE [LARGE SCALE GENOMIC DNA]</scope>
    <source>
        <strain evidence="9 10">MD1149</strain>
    </source>
</reference>
<dbReference type="GO" id="GO:0005254">
    <property type="term" value="F:chloride channel activity"/>
    <property type="evidence" value="ECO:0007669"/>
    <property type="project" value="InterPro"/>
</dbReference>
<evidence type="ECO:0000256" key="6">
    <source>
        <dbReference type="ARBA" id="ARBA00023136"/>
    </source>
</evidence>
<dbReference type="STRING" id="741276.A0A2S5BH12"/>
<evidence type="ECO:0000313" key="10">
    <source>
        <dbReference type="Proteomes" id="UP000237144"/>
    </source>
</evidence>
<protein>
    <recommendedName>
        <fullName evidence="11">Bestrophin homolog</fullName>
    </recommendedName>
</protein>
<feature type="region of interest" description="Disordered" evidence="7">
    <location>
        <begin position="197"/>
        <end position="271"/>
    </location>
</feature>
<keyword evidence="5" id="KW-0406">Ion transport</keyword>
<organism evidence="9 10">
    <name type="scientific">Rhodotorula taiwanensis</name>
    <dbReference type="NCBI Taxonomy" id="741276"/>
    <lineage>
        <taxon>Eukaryota</taxon>
        <taxon>Fungi</taxon>
        <taxon>Dikarya</taxon>
        <taxon>Basidiomycota</taxon>
        <taxon>Pucciniomycotina</taxon>
        <taxon>Microbotryomycetes</taxon>
        <taxon>Sporidiobolales</taxon>
        <taxon>Sporidiobolaceae</taxon>
        <taxon>Rhodotorula</taxon>
    </lineage>
</organism>
<gene>
    <name evidence="9" type="ORF">BMF94_0768</name>
</gene>
<evidence type="ECO:0000256" key="2">
    <source>
        <dbReference type="ARBA" id="ARBA00022448"/>
    </source>
</evidence>
<keyword evidence="4 8" id="KW-1133">Transmembrane helix</keyword>
<dbReference type="Pfam" id="PF25539">
    <property type="entry name" value="Bestrophin_2"/>
    <property type="match status" value="2"/>
</dbReference>
<dbReference type="OrthoDB" id="1368at2759"/>
<evidence type="ECO:0008006" key="11">
    <source>
        <dbReference type="Google" id="ProtNLM"/>
    </source>
</evidence>
<name>A0A2S5BH12_9BASI</name>
<keyword evidence="2" id="KW-0813">Transport</keyword>
<dbReference type="PANTHER" id="PTHR33281">
    <property type="entry name" value="UPF0187 PROTEIN YNEE"/>
    <property type="match status" value="1"/>
</dbReference>
<keyword evidence="10" id="KW-1185">Reference proteome</keyword>
<evidence type="ECO:0000256" key="4">
    <source>
        <dbReference type="ARBA" id="ARBA00022989"/>
    </source>
</evidence>
<keyword evidence="6 8" id="KW-0472">Membrane</keyword>
<dbReference type="InterPro" id="IPR044669">
    <property type="entry name" value="YneE/VCCN1/2-like"/>
</dbReference>
<evidence type="ECO:0000256" key="5">
    <source>
        <dbReference type="ARBA" id="ARBA00023065"/>
    </source>
</evidence>
<dbReference type="GO" id="GO:0016020">
    <property type="term" value="C:membrane"/>
    <property type="evidence" value="ECO:0007669"/>
    <property type="project" value="UniProtKB-SubCell"/>
</dbReference>
<dbReference type="AlphaFoldDB" id="A0A2S5BH12"/>
<evidence type="ECO:0000256" key="7">
    <source>
        <dbReference type="SAM" id="MobiDB-lite"/>
    </source>
</evidence>
<keyword evidence="3 8" id="KW-0812">Transmembrane</keyword>
<evidence type="ECO:0000313" key="9">
    <source>
        <dbReference type="EMBL" id="POY76045.1"/>
    </source>
</evidence>
<dbReference type="EMBL" id="PJQD01000008">
    <property type="protein sequence ID" value="POY76045.1"/>
    <property type="molecule type" value="Genomic_DNA"/>
</dbReference>
<comment type="subcellular location">
    <subcellularLocation>
        <location evidence="1">Membrane</location>
        <topology evidence="1">Multi-pass membrane protein</topology>
    </subcellularLocation>
</comment>
<sequence length="439" mass="48077">MRIRPSRVGWWRDVLRIRGSALGRIWHSILGFTLWASLVAVLDLIYARKITLTNNVTPLLSVVVGLLLVFRNNSAYSRWDEGRKQWAKMMSVSRSLTRTIWVNIGLASPTRGPGGPLNLPTEQAPTLSSDTQEGKAQAVRLVVAFLVATKHHIRREYGIKYHDLEALLTPNFVKLASTTGFGWGAAEADLVKKYVDGPATPRGRSSAQHKLRQPRSSTSLLGEAERGRPQTTTTGLRPPLASPSSFKSISGIDGERSPLLTAPPTARSRRLTSLSTESTVILADYMVKPSLPLPLVIAHHLGLYFAKCKSEGLIETIGPAGYNAFVQAVAQLVDCFTACERIANVGVPTVYGIHLKQCTSLFLATLPFVLVESMGFAMIPFVTLVAFTLCGIEGIAVELEMPFGVDDSDLNLDLFCAEIRNEVEHMLARLPSSLCDWDI</sequence>
<accession>A0A2S5BH12</accession>
<feature type="transmembrane region" description="Helical" evidence="8">
    <location>
        <begin position="361"/>
        <end position="387"/>
    </location>
</feature>